<dbReference type="Proteomes" id="UP001144280">
    <property type="component" value="Unassembled WGS sequence"/>
</dbReference>
<reference evidence="1" key="1">
    <citation type="submission" date="2022-12" db="EMBL/GenBank/DDBJ databases">
        <title>New Phytohabitans aurantiacus sp. RD004123 nov., an actinomycete isolated from soil.</title>
        <authorList>
            <person name="Triningsih D.W."/>
            <person name="Harunari E."/>
            <person name="Igarashi Y."/>
        </authorList>
    </citation>
    <scope>NUCLEOTIDE SEQUENCE</scope>
    <source>
        <strain evidence="1">RD004123</strain>
    </source>
</reference>
<accession>A0ABQ5QV61</accession>
<dbReference type="RefSeq" id="WP_281897383.1">
    <property type="nucleotide sequence ID" value="NZ_BSDI01000017.1"/>
</dbReference>
<comment type="caution">
    <text evidence="1">The sequence shown here is derived from an EMBL/GenBank/DDBJ whole genome shotgun (WGS) entry which is preliminary data.</text>
</comment>
<evidence type="ECO:0000313" key="2">
    <source>
        <dbReference type="Proteomes" id="UP001144280"/>
    </source>
</evidence>
<sequence length="80" mass="8774">MAISRLADALLERLVPRAVVAALPACGSLIGQSCSNGVCTQLACAYHQNYCGGTQRVRYRRYFYTMPGTCSKWTVQYCGC</sequence>
<proteinExistence type="predicted"/>
<evidence type="ECO:0000313" key="1">
    <source>
        <dbReference type="EMBL" id="GLH98468.1"/>
    </source>
</evidence>
<dbReference type="EMBL" id="BSDI01000017">
    <property type="protein sequence ID" value="GLH98468.1"/>
    <property type="molecule type" value="Genomic_DNA"/>
</dbReference>
<evidence type="ECO:0008006" key="3">
    <source>
        <dbReference type="Google" id="ProtNLM"/>
    </source>
</evidence>
<protein>
    <recommendedName>
        <fullName evidence="3">Secreted protein</fullName>
    </recommendedName>
</protein>
<keyword evidence="2" id="KW-1185">Reference proteome</keyword>
<organism evidence="1 2">
    <name type="scientific">Phytohabitans aurantiacus</name>
    <dbReference type="NCBI Taxonomy" id="3016789"/>
    <lineage>
        <taxon>Bacteria</taxon>
        <taxon>Bacillati</taxon>
        <taxon>Actinomycetota</taxon>
        <taxon>Actinomycetes</taxon>
        <taxon>Micromonosporales</taxon>
        <taxon>Micromonosporaceae</taxon>
    </lineage>
</organism>
<gene>
    <name evidence="1" type="ORF">Pa4123_37430</name>
</gene>
<name>A0ABQ5QV61_9ACTN</name>
<dbReference type="PROSITE" id="PS51257">
    <property type="entry name" value="PROKAR_LIPOPROTEIN"/>
    <property type="match status" value="1"/>
</dbReference>